<feature type="transmembrane region" description="Helical" evidence="7">
    <location>
        <begin position="391"/>
        <end position="408"/>
    </location>
</feature>
<keyword evidence="5 7" id="KW-0472">Membrane</keyword>
<dbReference type="InterPro" id="IPR020846">
    <property type="entry name" value="MFS_dom"/>
</dbReference>
<evidence type="ECO:0000256" key="7">
    <source>
        <dbReference type="SAM" id="Phobius"/>
    </source>
</evidence>
<keyword evidence="4 7" id="KW-1133">Transmembrane helix</keyword>
<evidence type="ECO:0000256" key="4">
    <source>
        <dbReference type="ARBA" id="ARBA00022989"/>
    </source>
</evidence>
<feature type="region of interest" description="Disordered" evidence="6">
    <location>
        <begin position="1"/>
        <end position="41"/>
    </location>
</feature>
<dbReference type="FunFam" id="1.20.1250.20:FF:000196">
    <property type="entry name" value="MFS toxin efflux pump (AflT)"/>
    <property type="match status" value="1"/>
</dbReference>
<keyword evidence="3 7" id="KW-0812">Transmembrane</keyword>
<dbReference type="PROSITE" id="PS50850">
    <property type="entry name" value="MFS"/>
    <property type="match status" value="1"/>
</dbReference>
<feature type="transmembrane region" description="Helical" evidence="7">
    <location>
        <begin position="219"/>
        <end position="240"/>
    </location>
</feature>
<gene>
    <name evidence="9" type="ORF">VHEMI01223</name>
</gene>
<feature type="transmembrane region" description="Helical" evidence="7">
    <location>
        <begin position="97"/>
        <end position="115"/>
    </location>
</feature>
<feature type="transmembrane region" description="Helical" evidence="7">
    <location>
        <begin position="526"/>
        <end position="544"/>
    </location>
</feature>
<evidence type="ECO:0000313" key="9">
    <source>
        <dbReference type="EMBL" id="CEJ81073.1"/>
    </source>
</evidence>
<name>A0A0A1SLB3_9HYPO</name>
<evidence type="ECO:0000259" key="8">
    <source>
        <dbReference type="PROSITE" id="PS50850"/>
    </source>
</evidence>
<organism evidence="9 10">
    <name type="scientific">[Torrubiella] hemipterigena</name>
    <dbReference type="NCBI Taxonomy" id="1531966"/>
    <lineage>
        <taxon>Eukaryota</taxon>
        <taxon>Fungi</taxon>
        <taxon>Dikarya</taxon>
        <taxon>Ascomycota</taxon>
        <taxon>Pezizomycotina</taxon>
        <taxon>Sordariomycetes</taxon>
        <taxon>Hypocreomycetidae</taxon>
        <taxon>Hypocreales</taxon>
        <taxon>Clavicipitaceae</taxon>
        <taxon>Clavicipitaceae incertae sedis</taxon>
        <taxon>'Torrubiella' clade</taxon>
    </lineage>
</organism>
<feature type="transmembrane region" description="Helical" evidence="7">
    <location>
        <begin position="366"/>
        <end position="384"/>
    </location>
</feature>
<feature type="transmembrane region" description="Helical" evidence="7">
    <location>
        <begin position="152"/>
        <end position="177"/>
    </location>
</feature>
<feature type="compositionally biased region" description="Basic and acidic residues" evidence="6">
    <location>
        <begin position="20"/>
        <end position="32"/>
    </location>
</feature>
<evidence type="ECO:0000256" key="6">
    <source>
        <dbReference type="SAM" id="MobiDB-lite"/>
    </source>
</evidence>
<evidence type="ECO:0000313" key="10">
    <source>
        <dbReference type="Proteomes" id="UP000039046"/>
    </source>
</evidence>
<dbReference type="HOGENOM" id="CLU_000960_22_1_1"/>
<reference evidence="9 10" key="1">
    <citation type="journal article" date="2015" name="Genome Announc.">
        <title>Draft Genome Sequence and Gene Annotation of the Entomopathogenic Fungus Verticillium hemipterigenum.</title>
        <authorList>
            <person name="Horn F."/>
            <person name="Habel A."/>
            <person name="Scharf D.H."/>
            <person name="Dworschak J."/>
            <person name="Brakhage A.A."/>
            <person name="Guthke R."/>
            <person name="Hertweck C."/>
            <person name="Linde J."/>
        </authorList>
    </citation>
    <scope>NUCLEOTIDE SEQUENCE [LARGE SCALE GENOMIC DNA]</scope>
</reference>
<evidence type="ECO:0000256" key="2">
    <source>
        <dbReference type="ARBA" id="ARBA00022448"/>
    </source>
</evidence>
<dbReference type="AlphaFoldDB" id="A0A0A1SLB3"/>
<evidence type="ECO:0000256" key="5">
    <source>
        <dbReference type="ARBA" id="ARBA00023136"/>
    </source>
</evidence>
<evidence type="ECO:0000256" key="3">
    <source>
        <dbReference type="ARBA" id="ARBA00022692"/>
    </source>
</evidence>
<dbReference type="EMBL" id="CDHN01000001">
    <property type="protein sequence ID" value="CEJ81073.1"/>
    <property type="molecule type" value="Genomic_DNA"/>
</dbReference>
<comment type="subcellular location">
    <subcellularLocation>
        <location evidence="1">Membrane</location>
        <topology evidence="1">Multi-pass membrane protein</topology>
    </subcellularLocation>
</comment>
<dbReference type="GO" id="GO:0022857">
    <property type="term" value="F:transmembrane transporter activity"/>
    <property type="evidence" value="ECO:0007669"/>
    <property type="project" value="InterPro"/>
</dbReference>
<dbReference type="InterPro" id="IPR036259">
    <property type="entry name" value="MFS_trans_sf"/>
</dbReference>
<proteinExistence type="predicted"/>
<dbReference type="PANTHER" id="PTHR23501:SF177">
    <property type="entry name" value="MAJOR FACILITATOR SUPERFAMILY (MFS) PROFILE DOMAIN-CONTAINING PROTEIN-RELATED"/>
    <property type="match status" value="1"/>
</dbReference>
<evidence type="ECO:0000256" key="1">
    <source>
        <dbReference type="ARBA" id="ARBA00004141"/>
    </source>
</evidence>
<accession>A0A0A1SLB3</accession>
<sequence>MADAHSGSPTMATSNSSSSEQEKPPSHLHDPSSLDGNQSPSDVIIDGGPVDEYPKGFRLVLLAGASIMGVFLISLDQTVVGTAIPKITSEFNGLKDVSWYSAAYFMTFGGLEASWGKAFKYFDIKWTFIASLVIFEIGSLICGIAPTSAALIIGRAIAGVGAAGISVGGTSIVAFSAPPKKRPILMGFIGLTYGLASVLGPLIGGAFTDRVTWRWCFYINLPIGALGAAIVLIFFHLPAAARPPPISISKKLLHLDPVGICLTMAAIICFVLGLQYGGTLYPWKSKEVIGLLVGFGLLIIALILWSLWMGEYAMMIPRLFKKRELWSVCPYQFFFLGDLLLLLYYLPIYFQSIKGATPIESGINNLPIVIAVAIFCVLGGLFVAKTGYPTPPMFFGGLIGTITCGLFYTLDIDTEPAKWIGYQILAGSVIAFSVQNGLNIVQSSVDAEDLPAVTACLYFFQTVGGAFTISSAQAAFVNQMLSKLAESAPGVPGQKVIDTGASDLRNVFSAEELPGVIIAYMHGLKAAFAVSIAFCFIAFAATWFTPWRRLATHAPAAEDGDERGEKRTVIMPM</sequence>
<dbReference type="OrthoDB" id="10021397at2759"/>
<feature type="transmembrane region" description="Helical" evidence="7">
    <location>
        <begin position="328"/>
        <end position="346"/>
    </location>
</feature>
<feature type="domain" description="Major facilitator superfamily (MFS) profile" evidence="8">
    <location>
        <begin position="62"/>
        <end position="550"/>
    </location>
</feature>
<dbReference type="Proteomes" id="UP000039046">
    <property type="component" value="Unassembled WGS sequence"/>
</dbReference>
<keyword evidence="2" id="KW-0813">Transport</keyword>
<feature type="transmembrane region" description="Helical" evidence="7">
    <location>
        <begin position="252"/>
        <end position="276"/>
    </location>
</feature>
<dbReference type="PANTHER" id="PTHR23501">
    <property type="entry name" value="MAJOR FACILITATOR SUPERFAMILY"/>
    <property type="match status" value="1"/>
</dbReference>
<dbReference type="Gene3D" id="1.20.1250.20">
    <property type="entry name" value="MFS general substrate transporter like domains"/>
    <property type="match status" value="1"/>
</dbReference>
<dbReference type="CDD" id="cd17502">
    <property type="entry name" value="MFS_Azr1_MDR_like"/>
    <property type="match status" value="1"/>
</dbReference>
<feature type="transmembrane region" description="Helical" evidence="7">
    <location>
        <begin position="127"/>
        <end position="146"/>
    </location>
</feature>
<feature type="compositionally biased region" description="Low complexity" evidence="6">
    <location>
        <begin position="1"/>
        <end position="19"/>
    </location>
</feature>
<dbReference type="InterPro" id="IPR011701">
    <property type="entry name" value="MFS"/>
</dbReference>
<feature type="transmembrane region" description="Helical" evidence="7">
    <location>
        <begin position="288"/>
        <end position="308"/>
    </location>
</feature>
<dbReference type="GO" id="GO:0005886">
    <property type="term" value="C:plasma membrane"/>
    <property type="evidence" value="ECO:0007669"/>
    <property type="project" value="TreeGrafter"/>
</dbReference>
<feature type="transmembrane region" description="Helical" evidence="7">
    <location>
        <begin position="59"/>
        <end position="77"/>
    </location>
</feature>
<keyword evidence="10" id="KW-1185">Reference proteome</keyword>
<dbReference type="Pfam" id="PF07690">
    <property type="entry name" value="MFS_1"/>
    <property type="match status" value="1"/>
</dbReference>
<dbReference type="Gene3D" id="1.20.1720.10">
    <property type="entry name" value="Multidrug resistance protein D"/>
    <property type="match status" value="1"/>
</dbReference>
<dbReference type="FunFam" id="1.20.1720.10:FF:000012">
    <property type="entry name" value="MFS toxin efflux pump (AflT)"/>
    <property type="match status" value="1"/>
</dbReference>
<feature type="transmembrane region" description="Helical" evidence="7">
    <location>
        <begin position="184"/>
        <end position="207"/>
    </location>
</feature>
<protein>
    <submittedName>
        <fullName evidence="9">Putative MFS gliotoxin efflux transporter GliA</fullName>
    </submittedName>
</protein>
<dbReference type="SUPFAM" id="SSF103473">
    <property type="entry name" value="MFS general substrate transporter"/>
    <property type="match status" value="1"/>
</dbReference>